<dbReference type="GO" id="GO:0032259">
    <property type="term" value="P:methylation"/>
    <property type="evidence" value="ECO:0007669"/>
    <property type="project" value="UniProtKB-KW"/>
</dbReference>
<evidence type="ECO:0000313" key="1">
    <source>
        <dbReference type="EMBL" id="HCE16384.1"/>
    </source>
</evidence>
<sequence length="299" mass="34268">MDFSFPRYLAAKRGVDDRALNLGVWQALVERLSALEGAPMLRVLELGGGIGTMFTRMVEWGALFHVEYSLVDEQLENVLYGMAALNRWGARQGLEVITDDRRLFLHGEQNIFQIEFFPETVENFIGRVRETRRWDLIVASAFLDLVDVPVLLPFLKDLVAPGGLLYLPLNFDGVTIFEPEIDPELDRLILETYHRTMDERGAGDSRTGRRLFHWLRDAGLNILEAGSSDWVVYPKGGGYTPEEVYFLQSIFHFFEQSLGARAEIDPRQLSRWLNLRQQQVKRGALIFVAHQLDFLVQIP</sequence>
<dbReference type="InterPro" id="IPR029063">
    <property type="entry name" value="SAM-dependent_MTases_sf"/>
</dbReference>
<dbReference type="OrthoDB" id="1493577at2"/>
<name>A0A3D1JD83_9CHLR</name>
<reference evidence="1 2" key="1">
    <citation type="journal article" date="2018" name="Nat. Biotechnol.">
        <title>A standardized bacterial taxonomy based on genome phylogeny substantially revises the tree of life.</title>
        <authorList>
            <person name="Parks D.H."/>
            <person name="Chuvochina M."/>
            <person name="Waite D.W."/>
            <person name="Rinke C."/>
            <person name="Skarshewski A."/>
            <person name="Chaumeil P.A."/>
            <person name="Hugenholtz P."/>
        </authorList>
    </citation>
    <scope>NUCLEOTIDE SEQUENCE [LARGE SCALE GENOMIC DNA]</scope>
    <source>
        <strain evidence="1">UBA8781</strain>
    </source>
</reference>
<gene>
    <name evidence="1" type="ORF">DEQ80_00855</name>
</gene>
<dbReference type="EMBL" id="DPBP01000003">
    <property type="protein sequence ID" value="HCE16384.1"/>
    <property type="molecule type" value="Genomic_DNA"/>
</dbReference>
<dbReference type="Proteomes" id="UP000264141">
    <property type="component" value="Unassembled WGS sequence"/>
</dbReference>
<protein>
    <submittedName>
        <fullName evidence="1">Methyltransferase domain-containing protein</fullName>
    </submittedName>
</protein>
<keyword evidence="1" id="KW-0489">Methyltransferase</keyword>
<dbReference type="AlphaFoldDB" id="A0A3D1JD83"/>
<dbReference type="STRING" id="229919.GCA_001050195_00494"/>
<dbReference type="RefSeq" id="WP_062189413.1">
    <property type="nucleotide sequence ID" value="NZ_DF967965.1"/>
</dbReference>
<dbReference type="Pfam" id="PF13489">
    <property type="entry name" value="Methyltransf_23"/>
    <property type="match status" value="1"/>
</dbReference>
<dbReference type="Gene3D" id="3.40.50.150">
    <property type="entry name" value="Vaccinia Virus protein VP39"/>
    <property type="match status" value="1"/>
</dbReference>
<dbReference type="GO" id="GO:0008168">
    <property type="term" value="F:methyltransferase activity"/>
    <property type="evidence" value="ECO:0007669"/>
    <property type="project" value="UniProtKB-KW"/>
</dbReference>
<dbReference type="SUPFAM" id="SSF53335">
    <property type="entry name" value="S-adenosyl-L-methionine-dependent methyltransferases"/>
    <property type="match status" value="1"/>
</dbReference>
<comment type="caution">
    <text evidence="1">The sequence shown here is derived from an EMBL/GenBank/DDBJ whole genome shotgun (WGS) entry which is preliminary data.</text>
</comment>
<accession>A0A3D1JD83</accession>
<evidence type="ECO:0000313" key="2">
    <source>
        <dbReference type="Proteomes" id="UP000264141"/>
    </source>
</evidence>
<organism evidence="1 2">
    <name type="scientific">Anaerolinea thermolimosa</name>
    <dbReference type="NCBI Taxonomy" id="229919"/>
    <lineage>
        <taxon>Bacteria</taxon>
        <taxon>Bacillati</taxon>
        <taxon>Chloroflexota</taxon>
        <taxon>Anaerolineae</taxon>
        <taxon>Anaerolineales</taxon>
        <taxon>Anaerolineaceae</taxon>
        <taxon>Anaerolinea</taxon>
    </lineage>
</organism>
<keyword evidence="1" id="KW-0808">Transferase</keyword>
<proteinExistence type="predicted"/>